<comment type="subcellular location">
    <subcellularLocation>
        <location evidence="1">Membrane</location>
        <topology evidence="1">Multi-pass membrane protein</topology>
    </subcellularLocation>
</comment>
<keyword evidence="4 7" id="KW-0812">Transmembrane</keyword>
<name>A0A1V9Z6N0_ACHHY</name>
<feature type="transmembrane region" description="Helical" evidence="7">
    <location>
        <begin position="167"/>
        <end position="185"/>
    </location>
</feature>
<dbReference type="OrthoDB" id="754047at2759"/>
<feature type="transmembrane region" description="Helical" evidence="7">
    <location>
        <begin position="232"/>
        <end position="253"/>
    </location>
</feature>
<feature type="transmembrane region" description="Helical" evidence="7">
    <location>
        <begin position="97"/>
        <end position="117"/>
    </location>
</feature>
<keyword evidence="3" id="KW-0813">Transport</keyword>
<accession>A0A1V9Z6N0</accession>
<feature type="transmembrane region" description="Helical" evidence="7">
    <location>
        <begin position="377"/>
        <end position="400"/>
    </location>
</feature>
<dbReference type="GO" id="GO:0016020">
    <property type="term" value="C:membrane"/>
    <property type="evidence" value="ECO:0007669"/>
    <property type="project" value="UniProtKB-SubCell"/>
</dbReference>
<dbReference type="Gene3D" id="1.20.1250.20">
    <property type="entry name" value="MFS general substrate transporter like domains"/>
    <property type="match status" value="1"/>
</dbReference>
<dbReference type="InterPro" id="IPR036259">
    <property type="entry name" value="MFS_trans_sf"/>
</dbReference>
<reference evidence="8 9" key="1">
    <citation type="journal article" date="2014" name="Genome Biol. Evol.">
        <title>The secreted proteins of Achlya hypogyna and Thraustotheca clavata identify the ancestral oomycete secretome and reveal gene acquisitions by horizontal gene transfer.</title>
        <authorList>
            <person name="Misner I."/>
            <person name="Blouin N."/>
            <person name="Leonard G."/>
            <person name="Richards T.A."/>
            <person name="Lane C.E."/>
        </authorList>
    </citation>
    <scope>NUCLEOTIDE SEQUENCE [LARGE SCALE GENOMIC DNA]</scope>
    <source>
        <strain evidence="8 9">ATCC 48635</strain>
    </source>
</reference>
<evidence type="ECO:0000256" key="5">
    <source>
        <dbReference type="ARBA" id="ARBA00022989"/>
    </source>
</evidence>
<evidence type="ECO:0000256" key="4">
    <source>
        <dbReference type="ARBA" id="ARBA00022692"/>
    </source>
</evidence>
<evidence type="ECO:0000313" key="8">
    <source>
        <dbReference type="EMBL" id="OQR93655.1"/>
    </source>
</evidence>
<feature type="transmembrane region" description="Helical" evidence="7">
    <location>
        <begin position="412"/>
        <end position="434"/>
    </location>
</feature>
<protein>
    <submittedName>
        <fullName evidence="8">Folate-Biopterin Transporter (FBT) family</fullName>
    </submittedName>
</protein>
<comment type="caution">
    <text evidence="8">The sequence shown here is derived from an EMBL/GenBank/DDBJ whole genome shotgun (WGS) entry which is preliminary data.</text>
</comment>
<sequence length="481" mass="52754">MTHDGCWPVGTGMQWLRNLVQLYGLRTLFVLCGTNFLSGLISIDLFAVDYMLKDEFHLSPASAQLTTTSLMLPWALKPFWGLITDTVSIGGYHRKPFYVLCGCLAFGCTSLLGLKDIVHSYELALAVLLLRSVGYAFIDVIIDAVLAEQARKDVVSGAQNLQSIASFYKAFGVVLASVLKGPLITELGPRLVFTVMSFVMPLPYIVLSCIMVEARTGHADSFRVRLRDQYRLLATSFASPIVWRPALFLLLSIGLSPTILQVYFYFGTAELHFSANFIASLSLVGALTAMATTLLYQAKMKHVPFRSIFVWSQVGIVCANAATLLLVTRTNLALGIPDKAFVIGEDVAIVIVKYMQIMPITVLCAKLCPQGVEGTMFAGFDSIMNGSYLISGYLGAVLAQHAGITERNFENLWIVQLIIVGCRFLPFIFLYLLITDEVNALTTQQLPAADRREDDIAKAKAVVLPSIDAVASVAELQVRHV</sequence>
<feature type="transmembrane region" description="Helical" evidence="7">
    <location>
        <begin position="347"/>
        <end position="365"/>
    </location>
</feature>
<dbReference type="AlphaFoldDB" id="A0A1V9Z6N0"/>
<evidence type="ECO:0000256" key="7">
    <source>
        <dbReference type="SAM" id="Phobius"/>
    </source>
</evidence>
<dbReference type="SUPFAM" id="SSF103473">
    <property type="entry name" value="MFS general substrate transporter"/>
    <property type="match status" value="1"/>
</dbReference>
<proteinExistence type="inferred from homology"/>
<comment type="similarity">
    <text evidence="2">Belongs to the major facilitator superfamily. Folate-biopterin transporter (TC 2.A.71) family.</text>
</comment>
<dbReference type="NCBIfam" id="TIGR00788">
    <property type="entry name" value="fbt"/>
    <property type="match status" value="1"/>
</dbReference>
<organism evidence="8 9">
    <name type="scientific">Achlya hypogyna</name>
    <name type="common">Oomycete</name>
    <name type="synonym">Protoachlya hypogyna</name>
    <dbReference type="NCBI Taxonomy" id="1202772"/>
    <lineage>
        <taxon>Eukaryota</taxon>
        <taxon>Sar</taxon>
        <taxon>Stramenopiles</taxon>
        <taxon>Oomycota</taxon>
        <taxon>Saprolegniomycetes</taxon>
        <taxon>Saprolegniales</taxon>
        <taxon>Achlyaceae</taxon>
        <taxon>Achlya</taxon>
    </lineage>
</organism>
<dbReference type="InterPro" id="IPR039309">
    <property type="entry name" value="BT1"/>
</dbReference>
<dbReference type="Pfam" id="PF03092">
    <property type="entry name" value="BT1"/>
    <property type="match status" value="1"/>
</dbReference>
<dbReference type="Proteomes" id="UP000243579">
    <property type="component" value="Unassembled WGS sequence"/>
</dbReference>
<keyword evidence="9" id="KW-1185">Reference proteome</keyword>
<feature type="transmembrane region" description="Helical" evidence="7">
    <location>
        <begin position="23"/>
        <end position="48"/>
    </location>
</feature>
<evidence type="ECO:0000256" key="1">
    <source>
        <dbReference type="ARBA" id="ARBA00004141"/>
    </source>
</evidence>
<keyword evidence="5 7" id="KW-1133">Transmembrane helix</keyword>
<evidence type="ECO:0000256" key="3">
    <source>
        <dbReference type="ARBA" id="ARBA00022448"/>
    </source>
</evidence>
<dbReference type="CDD" id="cd17484">
    <property type="entry name" value="MFS_FBT"/>
    <property type="match status" value="1"/>
</dbReference>
<keyword evidence="6 7" id="KW-0472">Membrane</keyword>
<dbReference type="STRING" id="1202772.A0A1V9Z6N0"/>
<evidence type="ECO:0000313" key="9">
    <source>
        <dbReference type="Proteomes" id="UP000243579"/>
    </source>
</evidence>
<evidence type="ECO:0000256" key="2">
    <source>
        <dbReference type="ARBA" id="ARBA00007015"/>
    </source>
</evidence>
<dbReference type="InterPro" id="IPR004324">
    <property type="entry name" value="FBT"/>
</dbReference>
<feature type="transmembrane region" description="Helical" evidence="7">
    <location>
        <begin position="273"/>
        <end position="296"/>
    </location>
</feature>
<gene>
    <name evidence="8" type="ORF">ACHHYP_02360</name>
</gene>
<feature type="transmembrane region" description="Helical" evidence="7">
    <location>
        <begin position="308"/>
        <end position="327"/>
    </location>
</feature>
<dbReference type="EMBL" id="JNBR01000400">
    <property type="protein sequence ID" value="OQR93655.1"/>
    <property type="molecule type" value="Genomic_DNA"/>
</dbReference>
<evidence type="ECO:0000256" key="6">
    <source>
        <dbReference type="ARBA" id="ARBA00023136"/>
    </source>
</evidence>
<dbReference type="PANTHER" id="PTHR31585:SF0">
    <property type="entry name" value="FOLATE-BIOPTERIN TRANSPORTER 1, CHLOROPLASTIC"/>
    <property type="match status" value="1"/>
</dbReference>
<dbReference type="PANTHER" id="PTHR31585">
    <property type="entry name" value="FOLATE-BIOPTERIN TRANSPORTER 1, CHLOROPLASTIC"/>
    <property type="match status" value="1"/>
</dbReference>
<feature type="transmembrane region" description="Helical" evidence="7">
    <location>
        <begin position="191"/>
        <end position="212"/>
    </location>
</feature>
<feature type="transmembrane region" description="Helical" evidence="7">
    <location>
        <begin position="123"/>
        <end position="146"/>
    </location>
</feature>